<comment type="caution">
    <text evidence="2">The sequence shown here is derived from an EMBL/GenBank/DDBJ whole genome shotgun (WGS) entry which is preliminary data.</text>
</comment>
<name>A0AAE1HY78_9NEOP</name>
<reference evidence="2" key="2">
    <citation type="journal article" date="2023" name="BMC Genomics">
        <title>Pest status, molecular evolution, and epigenetic factors derived from the genome assembly of Frankliniella fusca, a thysanopteran phytovirus vector.</title>
        <authorList>
            <person name="Catto M.A."/>
            <person name="Labadie P.E."/>
            <person name="Jacobson A.L."/>
            <person name="Kennedy G.G."/>
            <person name="Srinivasan R."/>
            <person name="Hunt B.G."/>
        </authorList>
    </citation>
    <scope>NUCLEOTIDE SEQUENCE</scope>
    <source>
        <strain evidence="2">PL_HMW_Pooled</strain>
    </source>
</reference>
<reference evidence="2" key="1">
    <citation type="submission" date="2021-07" db="EMBL/GenBank/DDBJ databases">
        <authorList>
            <person name="Catto M.A."/>
            <person name="Jacobson A."/>
            <person name="Kennedy G."/>
            <person name="Labadie P."/>
            <person name="Hunt B.G."/>
            <person name="Srinivasan R."/>
        </authorList>
    </citation>
    <scope>NUCLEOTIDE SEQUENCE</scope>
    <source>
        <strain evidence="2">PL_HMW_Pooled</strain>
        <tissue evidence="2">Head</tissue>
    </source>
</reference>
<feature type="region of interest" description="Disordered" evidence="1">
    <location>
        <begin position="169"/>
        <end position="193"/>
    </location>
</feature>
<keyword evidence="3" id="KW-1185">Reference proteome</keyword>
<dbReference type="AlphaFoldDB" id="A0AAE1HY78"/>
<evidence type="ECO:0000313" key="3">
    <source>
        <dbReference type="Proteomes" id="UP001219518"/>
    </source>
</evidence>
<protein>
    <submittedName>
        <fullName evidence="2">Fibrocystin</fullName>
    </submittedName>
</protein>
<evidence type="ECO:0000256" key="1">
    <source>
        <dbReference type="SAM" id="MobiDB-lite"/>
    </source>
</evidence>
<organism evidence="2 3">
    <name type="scientific">Frankliniella fusca</name>
    <dbReference type="NCBI Taxonomy" id="407009"/>
    <lineage>
        <taxon>Eukaryota</taxon>
        <taxon>Metazoa</taxon>
        <taxon>Ecdysozoa</taxon>
        <taxon>Arthropoda</taxon>
        <taxon>Hexapoda</taxon>
        <taxon>Insecta</taxon>
        <taxon>Pterygota</taxon>
        <taxon>Neoptera</taxon>
        <taxon>Paraneoptera</taxon>
        <taxon>Thysanoptera</taxon>
        <taxon>Terebrantia</taxon>
        <taxon>Thripoidea</taxon>
        <taxon>Thripidae</taxon>
        <taxon>Frankliniella</taxon>
    </lineage>
</organism>
<sequence>MAQGLSLPPSLNERTREFIQRAWLYTRHPRLSSTSGDVVVEIERWDSVDDLSYGLLLEQLAYVARKFRSEARSSYVTREGRKLIAEANGDIIKHHSTPQGTGRVQLYLSSARFSPGSLIFSLQSFLSACASAESETYGCHHKALIATLAVSGEASGRHSQSLAEQFASAASFSTENPPTRDPEGGGPAGEDEHIYENTPSIAGLLNPERFSEIAKSGVRSGALDNLCALARVDTSDVSTELATFSKAYPDLIKNIQADFRPSPNLAALDVDFQVSCERCFSKLKIMKTRLRNSMSDDFLRSSMIISVEREICEDLQREDILQKYALSSLELSRLLLY</sequence>
<accession>A0AAE1HY78</accession>
<proteinExistence type="predicted"/>
<gene>
    <name evidence="2" type="ORF">KUF71_003597</name>
</gene>
<dbReference type="Proteomes" id="UP001219518">
    <property type="component" value="Unassembled WGS sequence"/>
</dbReference>
<dbReference type="EMBL" id="JAHWGI010001401">
    <property type="protein sequence ID" value="KAK3929590.1"/>
    <property type="molecule type" value="Genomic_DNA"/>
</dbReference>
<evidence type="ECO:0000313" key="2">
    <source>
        <dbReference type="EMBL" id="KAK3929590.1"/>
    </source>
</evidence>